<keyword evidence="11" id="KW-1185">Reference proteome</keyword>
<evidence type="ECO:0000256" key="1">
    <source>
        <dbReference type="ARBA" id="ARBA00008874"/>
    </source>
</evidence>
<evidence type="ECO:0000256" key="2">
    <source>
        <dbReference type="ARBA" id="ARBA00012513"/>
    </source>
</evidence>
<protein>
    <recommendedName>
        <fullName evidence="2">non-specific serine/threonine protein kinase</fullName>
        <ecNumber evidence="2">2.7.11.1</ecNumber>
    </recommendedName>
</protein>
<feature type="compositionally biased region" description="Acidic residues" evidence="7">
    <location>
        <begin position="310"/>
        <end position="324"/>
    </location>
</feature>
<dbReference type="InterPro" id="IPR000719">
    <property type="entry name" value="Prot_kinase_dom"/>
</dbReference>
<dbReference type="PANTHER" id="PTHR47096:SF1">
    <property type="entry name" value="MISSHAPEN LIKE KINASE 1"/>
    <property type="match status" value="1"/>
</dbReference>
<evidence type="ECO:0000256" key="5">
    <source>
        <dbReference type="ARBA" id="ARBA00022777"/>
    </source>
</evidence>
<dbReference type="PROSITE" id="PS50011">
    <property type="entry name" value="PROTEIN_KINASE_DOM"/>
    <property type="match status" value="1"/>
</dbReference>
<dbReference type="OMA" id="QPSLQWP"/>
<organism evidence="10 11">
    <name type="scientific">Echeneis naucrates</name>
    <name type="common">Live sharksucker</name>
    <dbReference type="NCBI Taxonomy" id="173247"/>
    <lineage>
        <taxon>Eukaryota</taxon>
        <taxon>Metazoa</taxon>
        <taxon>Chordata</taxon>
        <taxon>Craniata</taxon>
        <taxon>Vertebrata</taxon>
        <taxon>Euteleostomi</taxon>
        <taxon>Actinopterygii</taxon>
        <taxon>Neopterygii</taxon>
        <taxon>Teleostei</taxon>
        <taxon>Neoteleostei</taxon>
        <taxon>Acanthomorphata</taxon>
        <taxon>Carangaria</taxon>
        <taxon>Carangiformes</taxon>
        <taxon>Echeneidae</taxon>
        <taxon>Echeneis</taxon>
    </lineage>
</organism>
<dbReference type="InParanoid" id="A0A665T5N9"/>
<evidence type="ECO:0000259" key="9">
    <source>
        <dbReference type="PROSITE" id="PS50219"/>
    </source>
</evidence>
<feature type="region of interest" description="Disordered" evidence="7">
    <location>
        <begin position="348"/>
        <end position="463"/>
    </location>
</feature>
<dbReference type="Gene3D" id="3.30.200.20">
    <property type="entry name" value="Phosphorylase Kinase, domain 1"/>
    <property type="match status" value="1"/>
</dbReference>
<evidence type="ECO:0000259" key="8">
    <source>
        <dbReference type="PROSITE" id="PS50011"/>
    </source>
</evidence>
<feature type="binding site" evidence="6">
    <location>
        <position position="57"/>
    </location>
    <ligand>
        <name>ATP</name>
        <dbReference type="ChEBI" id="CHEBI:30616"/>
    </ligand>
</feature>
<feature type="region of interest" description="Disordered" evidence="7">
    <location>
        <begin position="300"/>
        <end position="330"/>
    </location>
</feature>
<evidence type="ECO:0000256" key="3">
    <source>
        <dbReference type="ARBA" id="ARBA00022527"/>
    </source>
</evidence>
<evidence type="ECO:0000256" key="7">
    <source>
        <dbReference type="SAM" id="MobiDB-lite"/>
    </source>
</evidence>
<dbReference type="Pfam" id="PF00780">
    <property type="entry name" value="CNH"/>
    <property type="match status" value="1"/>
</dbReference>
<keyword evidence="6" id="KW-0067">ATP-binding</keyword>
<comment type="similarity">
    <text evidence="1">Belongs to the protein kinase superfamily. STE Ser/Thr protein kinase family. STE20 subfamily.</text>
</comment>
<dbReference type="GO" id="GO:0005524">
    <property type="term" value="F:ATP binding"/>
    <property type="evidence" value="ECO:0007669"/>
    <property type="project" value="UniProtKB-UniRule"/>
</dbReference>
<feature type="region of interest" description="Disordered" evidence="7">
    <location>
        <begin position="497"/>
        <end position="539"/>
    </location>
</feature>
<keyword evidence="3" id="KW-0723">Serine/threonine-protein kinase</keyword>
<dbReference type="Ensembl" id="ENSENLT00000005265.1">
    <property type="protein sequence ID" value="ENSENLP00000005004.1"/>
    <property type="gene ID" value="ENSENLG00000002460.1"/>
</dbReference>
<dbReference type="SUPFAM" id="SSF56112">
    <property type="entry name" value="Protein kinase-like (PK-like)"/>
    <property type="match status" value="1"/>
</dbReference>
<dbReference type="Proteomes" id="UP000472264">
    <property type="component" value="Chromosome 10"/>
</dbReference>
<dbReference type="GO" id="GO:0004674">
    <property type="term" value="F:protein serine/threonine kinase activity"/>
    <property type="evidence" value="ECO:0007669"/>
    <property type="project" value="UniProtKB-KW"/>
</dbReference>
<dbReference type="FunFam" id="3.30.200.20:FF:000006">
    <property type="entry name" value="TRAF2 and NCK-interacting protein kinase isoform 4"/>
    <property type="match status" value="1"/>
</dbReference>
<evidence type="ECO:0000256" key="6">
    <source>
        <dbReference type="PROSITE-ProRule" id="PRU10141"/>
    </source>
</evidence>
<dbReference type="InterPro" id="IPR017441">
    <property type="entry name" value="Protein_kinase_ATP_BS"/>
</dbReference>
<accession>A0A665T5N9</accession>
<reference evidence="10" key="3">
    <citation type="submission" date="2025-09" db="UniProtKB">
        <authorList>
            <consortium name="Ensembl"/>
        </authorList>
    </citation>
    <scope>IDENTIFICATION</scope>
</reference>
<dbReference type="InterPro" id="IPR051700">
    <property type="entry name" value="STE20_Ser-Thr_kinase"/>
</dbReference>
<feature type="domain" description="Protein kinase" evidence="8">
    <location>
        <begin position="28"/>
        <end position="278"/>
    </location>
</feature>
<dbReference type="InterPro" id="IPR001180">
    <property type="entry name" value="CNH_dom"/>
</dbReference>
<dbReference type="PROSITE" id="PS50219">
    <property type="entry name" value="CNH"/>
    <property type="match status" value="1"/>
</dbReference>
<dbReference type="PROSITE" id="PS00107">
    <property type="entry name" value="PROTEIN_KINASE_ATP"/>
    <property type="match status" value="1"/>
</dbReference>
<feature type="domain" description="CNH" evidence="9">
    <location>
        <begin position="551"/>
        <end position="838"/>
    </location>
</feature>
<dbReference type="SMART" id="SM00036">
    <property type="entry name" value="CNH"/>
    <property type="match status" value="1"/>
</dbReference>
<dbReference type="EC" id="2.7.11.1" evidence="2"/>
<keyword evidence="6" id="KW-0547">Nucleotide-binding</keyword>
<sequence>ILTQFQSHWSFFLDDINFVFLQDPAGIFELVEVVGNGTYGQVYKGRHVKTGQLAAIKVMEVTEEEEEEIKLEINMLKSYSHHRNIATYYGAFIKKGPAGQDHQLWLVMEYCGAGSVTDLVKKTKGNCLKEDWIAYICREVLRLKPDQQADSNMIPNDLVDFGVSAQLDRTIGRRNTFIGTPYWMAPEVIACDENPDATYDYRSDLWSLGITALEMAEGAPPLCDMHPMRALFLIPRNPPPKLKSKKWSKRFLSFVDNCLVKNHLHRPTSDALLRHAFIRDLANERQVRIMLKDHLDRTRKKREKEYEYSGSEEEEDEVTEEEGEPSSIVNVPGEWTLRREFLRLQTEDREGGREGHGGGGGQQRQQQLAEQERYKQQLAADRQKRIQQQHEQRQKLEDHSQPQSLAQHQQPSAGRRSHRTLPKDQTQLLSLQHDHRHRERERERERQRQREKPVAAVPKLTANSENTAVAAAAIGSPTGQNTSTSSTSSFLSYIDPRLIPISSPPQSPTGSKGDPIKRENHRKGSVVNVNPTNIRPQSDTPEIRKYKKKFNTEVLCAGLWGVNLLVGTENGLWLLDRSGQGKVYSLISRRRFQQMDVLEGLNVLITISGKKNKLRLYYLSWLRNKILHNDPEVEKRQGWTSVGDLEGCVHYKVVRYEKIKFLVIALKNAVEVYAWAPKPYHKFMAFKSFRSLPQKPLSVDLTVEEGQRLKVIYGSLFGFHAIDVDSGTPYDLYLPTHIQGSIRPHAIIILPNSAGTEVLVCYEDEGVYIDTYGRITKDTVLQWGEMPASVAYLQSNQVMGWGEKAIELRSANTGNLEGVFMHKKAQKLKFLCERNDKVFFASVQSGGSSQIYFMTLGQNSLFSW</sequence>
<feature type="compositionally biased region" description="Basic and acidic residues" evidence="7">
    <location>
        <begin position="370"/>
        <end position="400"/>
    </location>
</feature>
<dbReference type="Gene3D" id="1.10.510.10">
    <property type="entry name" value="Transferase(Phosphotransferase) domain 1"/>
    <property type="match status" value="1"/>
</dbReference>
<name>A0A665T5N9_ECHNA</name>
<dbReference type="GO" id="GO:0005829">
    <property type="term" value="C:cytosol"/>
    <property type="evidence" value="ECO:0007669"/>
    <property type="project" value="TreeGrafter"/>
</dbReference>
<evidence type="ECO:0000313" key="11">
    <source>
        <dbReference type="Proteomes" id="UP000472264"/>
    </source>
</evidence>
<keyword evidence="5" id="KW-0418">Kinase</keyword>
<evidence type="ECO:0000256" key="4">
    <source>
        <dbReference type="ARBA" id="ARBA00022679"/>
    </source>
</evidence>
<feature type="compositionally biased region" description="Basic and acidic residues" evidence="7">
    <location>
        <begin position="440"/>
        <end position="453"/>
    </location>
</feature>
<proteinExistence type="inferred from homology"/>
<feature type="compositionally biased region" description="Polar residues" evidence="7">
    <location>
        <begin position="527"/>
        <end position="539"/>
    </location>
</feature>
<evidence type="ECO:0000313" key="10">
    <source>
        <dbReference type="Ensembl" id="ENSENLP00000005004.1"/>
    </source>
</evidence>
<keyword evidence="4" id="KW-0808">Transferase</keyword>
<feature type="compositionally biased region" description="Polar residues" evidence="7">
    <location>
        <begin position="401"/>
        <end position="412"/>
    </location>
</feature>
<dbReference type="AlphaFoldDB" id="A0A665T5N9"/>
<dbReference type="Pfam" id="PF00069">
    <property type="entry name" value="Pkinase"/>
    <property type="match status" value="2"/>
</dbReference>
<dbReference type="PANTHER" id="PTHR47096">
    <property type="entry name" value="MISSHAPEN LIKE KINASE 1"/>
    <property type="match status" value="1"/>
</dbReference>
<reference evidence="10" key="2">
    <citation type="submission" date="2025-08" db="UniProtKB">
        <authorList>
            <consortium name="Ensembl"/>
        </authorList>
    </citation>
    <scope>IDENTIFICATION</scope>
</reference>
<dbReference type="InterPro" id="IPR011009">
    <property type="entry name" value="Kinase-like_dom_sf"/>
</dbReference>
<reference evidence="10" key="1">
    <citation type="submission" date="2021-04" db="EMBL/GenBank/DDBJ databases">
        <authorList>
            <consortium name="Wellcome Sanger Institute Data Sharing"/>
        </authorList>
    </citation>
    <scope>NUCLEOTIDE SEQUENCE [LARGE SCALE GENOMIC DNA]</scope>
</reference>